<proteinExistence type="predicted"/>
<name>A0A0G1VVE7_9BACT</name>
<dbReference type="AlphaFoldDB" id="A0A0G1VVE7"/>
<sequence>MGRIIYYFALATLVGVLSEYLTTRVHIETKNWDKDETYLGLVVYQYNQHSTKLKRQTFIGWGYDDRSPFSILPQFYGIANKRTGWRFSLAGLIIETHKR</sequence>
<dbReference type="Proteomes" id="UP000034588">
    <property type="component" value="Unassembled WGS sequence"/>
</dbReference>
<comment type="caution">
    <text evidence="1">The sequence shown here is derived from an EMBL/GenBank/DDBJ whole genome shotgun (WGS) entry which is preliminary data.</text>
</comment>
<evidence type="ECO:0000313" key="2">
    <source>
        <dbReference type="Proteomes" id="UP000034588"/>
    </source>
</evidence>
<protein>
    <submittedName>
        <fullName evidence="1">Uncharacterized protein</fullName>
    </submittedName>
</protein>
<accession>A0A0G1VVE7</accession>
<evidence type="ECO:0000313" key="1">
    <source>
        <dbReference type="EMBL" id="KKW10285.1"/>
    </source>
</evidence>
<organism evidence="1 2">
    <name type="scientific">Candidatus Gottesmanbacteria bacterium GW2011_GWB1_49_7</name>
    <dbReference type="NCBI Taxonomy" id="1618448"/>
    <lineage>
        <taxon>Bacteria</taxon>
        <taxon>Candidatus Gottesmaniibacteriota</taxon>
    </lineage>
</organism>
<dbReference type="EMBL" id="LCQD01000042">
    <property type="protein sequence ID" value="KKW10285.1"/>
    <property type="molecule type" value="Genomic_DNA"/>
</dbReference>
<gene>
    <name evidence="1" type="ORF">UY48_C0042G0012</name>
</gene>
<reference evidence="1 2" key="1">
    <citation type="journal article" date="2015" name="Nature">
        <title>rRNA introns, odd ribosomes, and small enigmatic genomes across a large radiation of phyla.</title>
        <authorList>
            <person name="Brown C.T."/>
            <person name="Hug L.A."/>
            <person name="Thomas B.C."/>
            <person name="Sharon I."/>
            <person name="Castelle C.J."/>
            <person name="Singh A."/>
            <person name="Wilkins M.J."/>
            <person name="Williams K.H."/>
            <person name="Banfield J.F."/>
        </authorList>
    </citation>
    <scope>NUCLEOTIDE SEQUENCE [LARGE SCALE GENOMIC DNA]</scope>
</reference>